<dbReference type="GO" id="GO:0003677">
    <property type="term" value="F:DNA binding"/>
    <property type="evidence" value="ECO:0007669"/>
    <property type="project" value="UniProtKB-KW"/>
</dbReference>
<reference evidence="4 5" key="1">
    <citation type="submission" date="2021-12" db="EMBL/GenBank/DDBJ databases">
        <title>Genome sequencing of bacteria with rrn-lacking chromosome and rrn-plasmid.</title>
        <authorList>
            <person name="Anda M."/>
            <person name="Iwasaki W."/>
        </authorList>
    </citation>
    <scope>NUCLEOTIDE SEQUENCE [LARGE SCALE GENOMIC DNA]</scope>
    <source>
        <strain evidence="4 5">DSM 100852</strain>
    </source>
</reference>
<keyword evidence="4" id="KW-0238">DNA-binding</keyword>
<feature type="domain" description="Response regulatory" evidence="2">
    <location>
        <begin position="3"/>
        <end position="115"/>
    </location>
</feature>
<dbReference type="Pfam" id="PF00072">
    <property type="entry name" value="Response_reg"/>
    <property type="match status" value="1"/>
</dbReference>
<feature type="domain" description="HTH LytTR-type" evidence="3">
    <location>
        <begin position="146"/>
        <end position="253"/>
    </location>
</feature>
<dbReference type="InterPro" id="IPR007492">
    <property type="entry name" value="LytTR_DNA-bd_dom"/>
</dbReference>
<dbReference type="Gene3D" id="2.40.50.1020">
    <property type="entry name" value="LytTr DNA-binding domain"/>
    <property type="match status" value="1"/>
</dbReference>
<keyword evidence="1" id="KW-0597">Phosphoprotein</keyword>
<feature type="modified residue" description="4-aspartylphosphate" evidence="1">
    <location>
        <position position="55"/>
    </location>
</feature>
<dbReference type="PANTHER" id="PTHR37299">
    <property type="entry name" value="TRANSCRIPTIONAL REGULATOR-RELATED"/>
    <property type="match status" value="1"/>
</dbReference>
<evidence type="ECO:0000259" key="3">
    <source>
        <dbReference type="PROSITE" id="PS50930"/>
    </source>
</evidence>
<dbReference type="FunFam" id="3.40.50.2300:FF:000361">
    <property type="entry name" value="Two-component system response regulator"/>
    <property type="match status" value="1"/>
</dbReference>
<dbReference type="EMBL" id="AP025314">
    <property type="protein sequence ID" value="BDD08304.1"/>
    <property type="molecule type" value="Genomic_DNA"/>
</dbReference>
<dbReference type="AlphaFoldDB" id="A0AAU9CPL1"/>
<dbReference type="InterPro" id="IPR001789">
    <property type="entry name" value="Sig_transdc_resp-reg_receiver"/>
</dbReference>
<dbReference type="InterPro" id="IPR011006">
    <property type="entry name" value="CheY-like_superfamily"/>
</dbReference>
<dbReference type="PROSITE" id="PS50930">
    <property type="entry name" value="HTH_LYTTR"/>
    <property type="match status" value="1"/>
</dbReference>
<dbReference type="SUPFAM" id="SSF52172">
    <property type="entry name" value="CheY-like"/>
    <property type="match status" value="1"/>
</dbReference>
<dbReference type="SMART" id="SM00850">
    <property type="entry name" value="LytTR"/>
    <property type="match status" value="1"/>
</dbReference>
<dbReference type="PROSITE" id="PS50110">
    <property type="entry name" value="RESPONSE_REGULATORY"/>
    <property type="match status" value="1"/>
</dbReference>
<evidence type="ECO:0000313" key="5">
    <source>
        <dbReference type="Proteomes" id="UP001348817"/>
    </source>
</evidence>
<dbReference type="Proteomes" id="UP001348817">
    <property type="component" value="Chromosome"/>
</dbReference>
<evidence type="ECO:0000313" key="4">
    <source>
        <dbReference type="EMBL" id="BDD08304.1"/>
    </source>
</evidence>
<name>A0AAU9CPL1_9BACT</name>
<dbReference type="GO" id="GO:0000156">
    <property type="term" value="F:phosphorelay response regulator activity"/>
    <property type="evidence" value="ECO:0007669"/>
    <property type="project" value="InterPro"/>
</dbReference>
<evidence type="ECO:0000259" key="2">
    <source>
        <dbReference type="PROSITE" id="PS50110"/>
    </source>
</evidence>
<dbReference type="Gene3D" id="3.40.50.2300">
    <property type="match status" value="1"/>
</dbReference>
<dbReference type="RefSeq" id="WP_338393572.1">
    <property type="nucleotide sequence ID" value="NZ_AP025314.1"/>
</dbReference>
<gene>
    <name evidence="4" type="ORF">FUAX_07360</name>
</gene>
<dbReference type="InterPro" id="IPR046947">
    <property type="entry name" value="LytR-like"/>
</dbReference>
<dbReference type="KEGG" id="fax:FUAX_07360"/>
<sequence length="253" mass="29137">MIEAVIIEDEDFAVERLRTLLEQTDVEVRVVAVLDSIKKSVQWLAENEVDLIFLDIHLADGSAFKIFEQIEVRSPIIFTTAYHEYALRAFEQMSVDYLLKPVNRQRLSQSLKKLEALSADKPATGLPADLERLADMLNGQRKPKNFLVNAGNKVTVVSSDEVAYFFTDAKLTFLFTHDGKRHVLDMSLVQLENTLRPYDFFRINRQFLISRQAVLELRYSSATRLKVYLKKSGHGELLVAREKIGQFKRWLAE</sequence>
<organism evidence="4 5">
    <name type="scientific">Fulvitalea axinellae</name>
    <dbReference type="NCBI Taxonomy" id="1182444"/>
    <lineage>
        <taxon>Bacteria</taxon>
        <taxon>Pseudomonadati</taxon>
        <taxon>Bacteroidota</taxon>
        <taxon>Cytophagia</taxon>
        <taxon>Cytophagales</taxon>
        <taxon>Persicobacteraceae</taxon>
        <taxon>Fulvitalea</taxon>
    </lineage>
</organism>
<keyword evidence="5" id="KW-1185">Reference proteome</keyword>
<proteinExistence type="predicted"/>
<accession>A0AAU9CPL1</accession>
<dbReference type="PANTHER" id="PTHR37299:SF1">
    <property type="entry name" value="STAGE 0 SPORULATION PROTEIN A HOMOLOG"/>
    <property type="match status" value="1"/>
</dbReference>
<protein>
    <submittedName>
        <fullName evidence="4">DNA-binding response regulator</fullName>
    </submittedName>
</protein>
<evidence type="ECO:0000256" key="1">
    <source>
        <dbReference type="PROSITE-ProRule" id="PRU00169"/>
    </source>
</evidence>
<dbReference type="SMART" id="SM00448">
    <property type="entry name" value="REC"/>
    <property type="match status" value="1"/>
</dbReference>
<dbReference type="Pfam" id="PF04397">
    <property type="entry name" value="LytTR"/>
    <property type="match status" value="1"/>
</dbReference>